<reference evidence="7" key="1">
    <citation type="submission" date="2021-10" db="EMBL/GenBank/DDBJ databases">
        <title>Tropical sea cucumber genome reveals ecological adaptation and Cuvierian tubules defense mechanism.</title>
        <authorList>
            <person name="Chen T."/>
        </authorList>
    </citation>
    <scope>NUCLEOTIDE SEQUENCE</scope>
    <source>
        <strain evidence="7">Nanhai2018</strain>
        <tissue evidence="7">Muscle</tissue>
    </source>
</reference>
<evidence type="ECO:0000256" key="4">
    <source>
        <dbReference type="ARBA" id="ARBA00023136"/>
    </source>
</evidence>
<keyword evidence="8" id="KW-1185">Reference proteome</keyword>
<keyword evidence="2 5" id="KW-0812">Transmembrane</keyword>
<dbReference type="PANTHER" id="PTHR22911:SF6">
    <property type="entry name" value="SOLUTE CARRIER FAMILY 35 MEMBER G1"/>
    <property type="match status" value="1"/>
</dbReference>
<comment type="subcellular location">
    <subcellularLocation>
        <location evidence="1">Membrane</location>
        <topology evidence="1">Multi-pass membrane protein</topology>
    </subcellularLocation>
</comment>
<keyword evidence="3 5" id="KW-1133">Transmembrane helix</keyword>
<feature type="transmembrane region" description="Helical" evidence="5">
    <location>
        <begin position="225"/>
        <end position="246"/>
    </location>
</feature>
<dbReference type="Pfam" id="PF00892">
    <property type="entry name" value="EamA"/>
    <property type="match status" value="2"/>
</dbReference>
<name>A0A9Q1H701_HOLLE</name>
<sequence>MAENEVVLEVGEQQLAQSRDEIEPKIHNTETASSKPLFRNSKIQIDDGHDVTNHEHVNNGIWPFVHRKCLFYLRRGLLLAICSALCFSIRALFLKGLTKTVDPFQTIVMIMPFLIVGPLVYLIYKRISLPRDYVLHLWLLLGGVSLSSYLTLYTLSLSKMDVADVVTIEFTSLVFVGFLSWVILKETPSVFYVGFSVISFLGVVFISRPPFLFGSQISNNDFRDLLIGSAFALGAAFSVALLYNVVRKQTKLGIHTAVSIFSNAVIVVITNVVVCTVTKNWRRPSTLECLYAAGAGLSYFFAKVALYLALKCETATFVNITLTLEILLTFLFQFAFLQIQPFWTSYVGAILVIAACIGMTLTAKRQITENDLDNTM</sequence>
<dbReference type="InterPro" id="IPR000620">
    <property type="entry name" value="EamA_dom"/>
</dbReference>
<feature type="domain" description="EamA" evidence="6">
    <location>
        <begin position="75"/>
        <end position="207"/>
    </location>
</feature>
<evidence type="ECO:0000259" key="6">
    <source>
        <dbReference type="Pfam" id="PF00892"/>
    </source>
</evidence>
<dbReference type="Proteomes" id="UP001152320">
    <property type="component" value="Chromosome 10"/>
</dbReference>
<evidence type="ECO:0000313" key="8">
    <source>
        <dbReference type="Proteomes" id="UP001152320"/>
    </source>
</evidence>
<dbReference type="InterPro" id="IPR037185">
    <property type="entry name" value="EmrE-like"/>
</dbReference>
<feature type="domain" description="EamA" evidence="6">
    <location>
        <begin position="227"/>
        <end position="360"/>
    </location>
</feature>
<feature type="transmembrane region" description="Helical" evidence="5">
    <location>
        <begin position="133"/>
        <end position="153"/>
    </location>
</feature>
<comment type="caution">
    <text evidence="7">The sequence shown here is derived from an EMBL/GenBank/DDBJ whole genome shotgun (WGS) entry which is preliminary data.</text>
</comment>
<evidence type="ECO:0000256" key="5">
    <source>
        <dbReference type="SAM" id="Phobius"/>
    </source>
</evidence>
<dbReference type="PANTHER" id="PTHR22911">
    <property type="entry name" value="ACYL-MALONYL CONDENSING ENZYME-RELATED"/>
    <property type="match status" value="1"/>
</dbReference>
<protein>
    <submittedName>
        <fullName evidence="7">Solute carrier family 35 member G1</fullName>
    </submittedName>
</protein>
<feature type="transmembrane region" description="Helical" evidence="5">
    <location>
        <begin position="290"/>
        <end position="310"/>
    </location>
</feature>
<dbReference type="GO" id="GO:0016020">
    <property type="term" value="C:membrane"/>
    <property type="evidence" value="ECO:0007669"/>
    <property type="project" value="UniProtKB-SubCell"/>
</dbReference>
<accession>A0A9Q1H701</accession>
<dbReference type="OrthoDB" id="306876at2759"/>
<dbReference type="AlphaFoldDB" id="A0A9Q1H701"/>
<feature type="transmembrane region" description="Helical" evidence="5">
    <location>
        <begin position="76"/>
        <end position="94"/>
    </location>
</feature>
<feature type="transmembrane region" description="Helical" evidence="5">
    <location>
        <begin position="258"/>
        <end position="278"/>
    </location>
</feature>
<feature type="transmembrane region" description="Helical" evidence="5">
    <location>
        <begin position="106"/>
        <end position="124"/>
    </location>
</feature>
<feature type="transmembrane region" description="Helical" evidence="5">
    <location>
        <begin position="191"/>
        <end position="213"/>
    </location>
</feature>
<organism evidence="7 8">
    <name type="scientific">Holothuria leucospilota</name>
    <name type="common">Black long sea cucumber</name>
    <name type="synonym">Mertensiothuria leucospilota</name>
    <dbReference type="NCBI Taxonomy" id="206669"/>
    <lineage>
        <taxon>Eukaryota</taxon>
        <taxon>Metazoa</taxon>
        <taxon>Echinodermata</taxon>
        <taxon>Eleutherozoa</taxon>
        <taxon>Echinozoa</taxon>
        <taxon>Holothuroidea</taxon>
        <taxon>Aspidochirotacea</taxon>
        <taxon>Aspidochirotida</taxon>
        <taxon>Holothuriidae</taxon>
        <taxon>Holothuria</taxon>
    </lineage>
</organism>
<keyword evidence="4 5" id="KW-0472">Membrane</keyword>
<evidence type="ECO:0000313" key="7">
    <source>
        <dbReference type="EMBL" id="KAJ8034741.1"/>
    </source>
</evidence>
<evidence type="ECO:0000256" key="2">
    <source>
        <dbReference type="ARBA" id="ARBA00022692"/>
    </source>
</evidence>
<evidence type="ECO:0000256" key="1">
    <source>
        <dbReference type="ARBA" id="ARBA00004141"/>
    </source>
</evidence>
<proteinExistence type="predicted"/>
<feature type="transmembrane region" description="Helical" evidence="5">
    <location>
        <begin position="165"/>
        <end position="184"/>
    </location>
</feature>
<gene>
    <name evidence="7" type="ORF">HOLleu_21708</name>
</gene>
<dbReference type="EMBL" id="JAIZAY010000010">
    <property type="protein sequence ID" value="KAJ8034741.1"/>
    <property type="molecule type" value="Genomic_DNA"/>
</dbReference>
<feature type="transmembrane region" description="Helical" evidence="5">
    <location>
        <begin position="317"/>
        <end position="337"/>
    </location>
</feature>
<dbReference type="SUPFAM" id="SSF103481">
    <property type="entry name" value="Multidrug resistance efflux transporter EmrE"/>
    <property type="match status" value="1"/>
</dbReference>
<evidence type="ECO:0000256" key="3">
    <source>
        <dbReference type="ARBA" id="ARBA00022989"/>
    </source>
</evidence>
<feature type="transmembrane region" description="Helical" evidence="5">
    <location>
        <begin position="343"/>
        <end position="363"/>
    </location>
</feature>